<dbReference type="PANTHER" id="PTHR30283:SF4">
    <property type="entry name" value="PEROXIDE STRESS RESISTANCE PROTEIN YAAA"/>
    <property type="match status" value="1"/>
</dbReference>
<evidence type="ECO:0000313" key="1">
    <source>
        <dbReference type="EMBL" id="MFC4589378.1"/>
    </source>
</evidence>
<name>A0ABV9EKQ4_9ACTN</name>
<organism evidence="1 2">
    <name type="scientific">Sphaerisporangium corydalis</name>
    <dbReference type="NCBI Taxonomy" id="1441875"/>
    <lineage>
        <taxon>Bacteria</taxon>
        <taxon>Bacillati</taxon>
        <taxon>Actinomycetota</taxon>
        <taxon>Actinomycetes</taxon>
        <taxon>Streptosporangiales</taxon>
        <taxon>Streptosporangiaceae</taxon>
        <taxon>Sphaerisporangium</taxon>
    </lineage>
</organism>
<dbReference type="InterPro" id="IPR005583">
    <property type="entry name" value="YaaA"/>
</dbReference>
<dbReference type="EMBL" id="JBHSFN010000016">
    <property type="protein sequence ID" value="MFC4589378.1"/>
    <property type="molecule type" value="Genomic_DNA"/>
</dbReference>
<gene>
    <name evidence="1" type="primary">yaaA</name>
    <name evidence="1" type="ORF">ACFO8L_25030</name>
</gene>
<sequence length="254" mass="26882">MLILLPPSEGKAAKAAGPALELGALSFPALTSAREKTLDALEALLRGPDEAALAVLGLTPGQAGELGTDRRLRTAPVLPAARLYTGVLYDNLGLATMDRAARRRADRSVIVFSGLWGALRLSDRVPPYRLSMGVRLPPLGGLAAHWRPHLAEVLDPQRGMVVDLRSSTYAQAWRPGSRATTVRVLREAAGVRTVVSHMAKATRGAVARSLVESGSAPRTPRDLADLLSGLGHLTELGPPPRAGGPWTLDVVIRS</sequence>
<dbReference type="RefSeq" id="WP_262844249.1">
    <property type="nucleotide sequence ID" value="NZ_JANZYP010000026.1"/>
</dbReference>
<proteinExistence type="predicted"/>
<keyword evidence="2" id="KW-1185">Reference proteome</keyword>
<reference evidence="2" key="1">
    <citation type="journal article" date="2019" name="Int. J. Syst. Evol. Microbiol.">
        <title>The Global Catalogue of Microorganisms (GCM) 10K type strain sequencing project: providing services to taxonomists for standard genome sequencing and annotation.</title>
        <authorList>
            <consortium name="The Broad Institute Genomics Platform"/>
            <consortium name="The Broad Institute Genome Sequencing Center for Infectious Disease"/>
            <person name="Wu L."/>
            <person name="Ma J."/>
        </authorList>
    </citation>
    <scope>NUCLEOTIDE SEQUENCE [LARGE SCALE GENOMIC DNA]</scope>
    <source>
        <strain evidence="2">CCUG 49560</strain>
    </source>
</reference>
<dbReference type="PANTHER" id="PTHR30283">
    <property type="entry name" value="PEROXIDE STRESS RESPONSE PROTEIN YAAA"/>
    <property type="match status" value="1"/>
</dbReference>
<comment type="caution">
    <text evidence="1">The sequence shown here is derived from an EMBL/GenBank/DDBJ whole genome shotgun (WGS) entry which is preliminary data.</text>
</comment>
<evidence type="ECO:0000313" key="2">
    <source>
        <dbReference type="Proteomes" id="UP001595891"/>
    </source>
</evidence>
<accession>A0ABV9EKQ4</accession>
<protein>
    <submittedName>
        <fullName evidence="1">Peroxide stress protein YaaA</fullName>
    </submittedName>
</protein>
<dbReference type="NCBIfam" id="NF002545">
    <property type="entry name" value="PRK02101.2-3"/>
    <property type="match status" value="1"/>
</dbReference>
<dbReference type="Pfam" id="PF03883">
    <property type="entry name" value="H2O2_YaaD"/>
    <property type="match status" value="1"/>
</dbReference>
<dbReference type="Proteomes" id="UP001595891">
    <property type="component" value="Unassembled WGS sequence"/>
</dbReference>